<feature type="binding site" evidence="10">
    <location>
        <position position="15"/>
    </location>
    <ligand>
        <name>Mg(2+)</name>
        <dbReference type="ChEBI" id="CHEBI:18420"/>
    </ligand>
</feature>
<evidence type="ECO:0000256" key="3">
    <source>
        <dbReference type="ARBA" id="ARBA00022723"/>
    </source>
</evidence>
<dbReference type="GO" id="GO:0000287">
    <property type="term" value="F:magnesium ion binding"/>
    <property type="evidence" value="ECO:0007669"/>
    <property type="project" value="UniProtKB-UniRule"/>
</dbReference>
<evidence type="ECO:0000313" key="11">
    <source>
        <dbReference type="EMBL" id="ARF68512.1"/>
    </source>
</evidence>
<feature type="binding site" evidence="10">
    <location>
        <begin position="160"/>
        <end position="165"/>
    </location>
    <ligand>
        <name>sn-glycerol 1-phosphate</name>
        <dbReference type="ChEBI" id="CHEBI:57685"/>
    </ligand>
</feature>
<name>A0A1V0UU12_9BACL</name>
<comment type="function">
    <text evidence="10">Prenyltransferase that catalyzes in vivo the transfer of the heptaprenyl moiety of heptaprenyl pyrophosphate (HepPP; 35 carbon atoms) to the C3 hydroxyl of sn-glycerol-1-phosphate (G1P), producing heptaprenylglyceryl phosphate (HepGP). This reaction is an ether-bond-formation step in the biosynthesis of archaea-type G1P-based membrane lipids found in Bacillales.</text>
</comment>
<dbReference type="UniPathway" id="UPA00940"/>
<evidence type="ECO:0000256" key="10">
    <source>
        <dbReference type="HAMAP-Rule" id="MF_00112"/>
    </source>
</evidence>
<keyword evidence="4 10" id="KW-0460">Magnesium</keyword>
<dbReference type="NCBIfam" id="NF003199">
    <property type="entry name" value="PRK04169.1-3"/>
    <property type="match status" value="1"/>
</dbReference>
<dbReference type="FunFam" id="3.20.20.390:FF:000001">
    <property type="entry name" value="Heptaprenylglyceryl phosphate synthase"/>
    <property type="match status" value="1"/>
</dbReference>
<gene>
    <name evidence="10" type="primary">pcrB</name>
    <name evidence="11" type="ORF">B7C51_12875</name>
</gene>
<sequence length="232" mass="25166">MIVDITHWKHAFKLDPDKTISDEALEQICLSGTDVILVGGSSGVTFENTVELLSRIRMYEVPCVLEVSHLEAIVPGFDLYLIPSVLNAGDPEWILGQHHKAVKEYGAVMDWKEVLVEGYVILNGESTAAKVSEADTDLTTRDVVAYARMAERMFHLPILYLEYSGTFGDMKLVSAAKSVLSRTRVFYGGGIDGPDKASIAASAADTVVVGNLIYTDLHKALATVTSVASIDS</sequence>
<keyword evidence="1 10" id="KW-0444">Lipid biosynthesis</keyword>
<proteinExistence type="inferred from homology"/>
<keyword evidence="2 10" id="KW-0808">Transferase</keyword>
<comment type="caution">
    <text evidence="10">Lacks conserved residue(s) required for the propagation of feature annotation.</text>
</comment>
<dbReference type="AlphaFoldDB" id="A0A1V0UU12"/>
<dbReference type="CDD" id="cd02812">
    <property type="entry name" value="PcrB_like"/>
    <property type="match status" value="1"/>
</dbReference>
<dbReference type="EC" id="2.5.1.n9" evidence="9 10"/>
<dbReference type="RefSeq" id="WP_023483111.1">
    <property type="nucleotide sequence ID" value="NZ_CP020557.1"/>
</dbReference>
<dbReference type="InterPro" id="IPR039074">
    <property type="entry name" value="GGGP/HepGP_synthase_I"/>
</dbReference>
<evidence type="ECO:0000256" key="1">
    <source>
        <dbReference type="ARBA" id="ARBA00022516"/>
    </source>
</evidence>
<comment type="similarity">
    <text evidence="10">Belongs to the GGGP/HepGP synthase family. Group I subfamily.</text>
</comment>
<protein>
    <recommendedName>
        <fullName evidence="9 10">Heptaprenylglyceryl phosphate synthase</fullName>
        <shortName evidence="10">HepGP synthase</shortName>
        <ecNumber evidence="9 10">2.5.1.n9</ecNumber>
    </recommendedName>
    <alternativeName>
        <fullName evidence="10">Glycerol-1-phosphate heptaprenyltransferase</fullName>
    </alternativeName>
</protein>
<evidence type="ECO:0000313" key="12">
    <source>
        <dbReference type="Proteomes" id="UP000192727"/>
    </source>
</evidence>
<feature type="binding site" evidence="10">
    <location>
        <position position="190"/>
    </location>
    <ligand>
        <name>sn-glycerol 1-phosphate</name>
        <dbReference type="ChEBI" id="CHEBI:57685"/>
    </ligand>
</feature>
<dbReference type="HAMAP" id="MF_00112">
    <property type="entry name" value="GGGP_HepGP_synthase"/>
    <property type="match status" value="1"/>
</dbReference>
<dbReference type="PANTHER" id="PTHR40029:SF2">
    <property type="entry name" value="HEPTAPRENYLGLYCERYL PHOSPHATE SYNTHASE"/>
    <property type="match status" value="1"/>
</dbReference>
<dbReference type="Gene3D" id="3.20.20.390">
    <property type="entry name" value="FMN-linked oxidoreductases"/>
    <property type="match status" value="1"/>
</dbReference>
<feature type="binding site" evidence="10">
    <location>
        <position position="41"/>
    </location>
    <ligand>
        <name>Mg(2+)</name>
        <dbReference type="ChEBI" id="CHEBI:18420"/>
    </ligand>
</feature>
<feature type="binding site" evidence="10">
    <location>
        <position position="13"/>
    </location>
    <ligand>
        <name>sn-glycerol 1-phosphate</name>
        <dbReference type="ChEBI" id="CHEBI:57685"/>
    </ligand>
</feature>
<dbReference type="EMBL" id="CP020557">
    <property type="protein sequence ID" value="ARF68512.1"/>
    <property type="molecule type" value="Genomic_DNA"/>
</dbReference>
<dbReference type="PANTHER" id="PTHR40029">
    <property type="match status" value="1"/>
</dbReference>
<keyword evidence="7 10" id="KW-1208">Phospholipid metabolism</keyword>
<evidence type="ECO:0000256" key="8">
    <source>
        <dbReference type="ARBA" id="ARBA00048318"/>
    </source>
</evidence>
<dbReference type="SUPFAM" id="SSF51395">
    <property type="entry name" value="FMN-linked oxidoreductases"/>
    <property type="match status" value="1"/>
</dbReference>
<keyword evidence="5 10" id="KW-0443">Lipid metabolism</keyword>
<accession>A0A1V0UU12</accession>
<comment type="subunit">
    <text evidence="10">Homodimer.</text>
</comment>
<dbReference type="NCBIfam" id="TIGR01768">
    <property type="entry name" value="GGGP-family"/>
    <property type="match status" value="1"/>
</dbReference>
<comment type="cofactor">
    <cofactor evidence="10">
        <name>Mg(2+)</name>
        <dbReference type="ChEBI" id="CHEBI:18420"/>
    </cofactor>
</comment>
<dbReference type="Proteomes" id="UP000192727">
    <property type="component" value="Chromosome"/>
</dbReference>
<dbReference type="Pfam" id="PF01884">
    <property type="entry name" value="PcrB"/>
    <property type="match status" value="1"/>
</dbReference>
<evidence type="ECO:0000256" key="4">
    <source>
        <dbReference type="ARBA" id="ARBA00022842"/>
    </source>
</evidence>
<evidence type="ECO:0000256" key="9">
    <source>
        <dbReference type="ARBA" id="ARBA00066888"/>
    </source>
</evidence>
<evidence type="ECO:0000256" key="7">
    <source>
        <dbReference type="ARBA" id="ARBA00023264"/>
    </source>
</evidence>
<dbReference type="InterPro" id="IPR038597">
    <property type="entry name" value="GGGP/HepGP_synthase_sf"/>
</dbReference>
<evidence type="ECO:0000256" key="2">
    <source>
        <dbReference type="ARBA" id="ARBA00022679"/>
    </source>
</evidence>
<comment type="catalytic activity">
    <reaction evidence="8 10">
        <text>sn-glycerol 1-phosphate + all-trans-heptaprenyl diphosphate = 3-heptaprenyl-sn-glycero-1-phosphate + diphosphate</text>
        <dbReference type="Rhea" id="RHEA:33495"/>
        <dbReference type="ChEBI" id="CHEBI:33019"/>
        <dbReference type="ChEBI" id="CHEBI:57685"/>
        <dbReference type="ChEBI" id="CHEBI:58206"/>
        <dbReference type="ChEBI" id="CHEBI:64781"/>
        <dbReference type="EC" id="2.5.1.n9"/>
    </reaction>
</comment>
<dbReference type="InterPro" id="IPR008205">
    <property type="entry name" value="GGGP_HepGP_synthase"/>
</dbReference>
<feature type="binding site" evidence="10">
    <location>
        <begin position="210"/>
        <end position="211"/>
    </location>
    <ligand>
        <name>sn-glycerol 1-phosphate</name>
        <dbReference type="ChEBI" id="CHEBI:57685"/>
    </ligand>
</feature>
<evidence type="ECO:0000256" key="6">
    <source>
        <dbReference type="ARBA" id="ARBA00023209"/>
    </source>
</evidence>
<reference evidence="11 12" key="1">
    <citation type="submission" date="2017-03" db="EMBL/GenBank/DDBJ databases">
        <title>Paenibacillus larvae genome sequencing.</title>
        <authorList>
            <person name="Dingman D.W."/>
        </authorList>
    </citation>
    <scope>NUCLEOTIDE SEQUENCE [LARGE SCALE GENOMIC DNA]</scope>
    <source>
        <strain evidence="11 12">SAG 10367</strain>
    </source>
</reference>
<dbReference type="GO" id="GO:0046474">
    <property type="term" value="P:glycerophospholipid biosynthetic process"/>
    <property type="evidence" value="ECO:0007669"/>
    <property type="project" value="UniProtKB-UniRule"/>
</dbReference>
<dbReference type="GO" id="GO:0120536">
    <property type="term" value="F:heptaprenylglyceryl phosphate synthase activity"/>
    <property type="evidence" value="ECO:0007669"/>
    <property type="project" value="UniProtKB-ARBA"/>
</dbReference>
<organism evidence="11 12">
    <name type="scientific">Paenibacillus larvae subsp. pulvifaciens</name>
    <dbReference type="NCBI Taxonomy" id="1477"/>
    <lineage>
        <taxon>Bacteria</taxon>
        <taxon>Bacillati</taxon>
        <taxon>Bacillota</taxon>
        <taxon>Bacilli</taxon>
        <taxon>Bacillales</taxon>
        <taxon>Paenibacillaceae</taxon>
        <taxon>Paenibacillus</taxon>
    </lineage>
</organism>
<keyword evidence="6 10" id="KW-0594">Phospholipid biosynthesis</keyword>
<keyword evidence="3 10" id="KW-0479">Metal-binding</keyword>
<dbReference type="NCBIfam" id="NF003197">
    <property type="entry name" value="PRK04169.1-1"/>
    <property type="match status" value="1"/>
</dbReference>
<evidence type="ECO:0000256" key="5">
    <source>
        <dbReference type="ARBA" id="ARBA00023098"/>
    </source>
</evidence>
<comment type="pathway">
    <text evidence="10">Membrane lipid metabolism; glycerophospholipid metabolism.</text>
</comment>